<keyword evidence="5" id="KW-0378">Hydrolase</keyword>
<feature type="chain" id="PRO_5042675339" description="triacylglycerol lipase" evidence="8">
    <location>
        <begin position="26"/>
        <end position="421"/>
    </location>
</feature>
<evidence type="ECO:0000256" key="5">
    <source>
        <dbReference type="ARBA" id="ARBA00022801"/>
    </source>
</evidence>
<dbReference type="Pfam" id="PF03583">
    <property type="entry name" value="LIP"/>
    <property type="match status" value="1"/>
</dbReference>
<comment type="caution">
    <text evidence="9">The sequence shown here is derived from an EMBL/GenBank/DDBJ whole genome shotgun (WGS) entry which is preliminary data.</text>
</comment>
<dbReference type="PIRSF" id="PIRSF029171">
    <property type="entry name" value="Esterase_LipA"/>
    <property type="match status" value="1"/>
</dbReference>
<dbReference type="GO" id="GO:0004806">
    <property type="term" value="F:triacylglycerol lipase activity"/>
    <property type="evidence" value="ECO:0007669"/>
    <property type="project" value="UniProtKB-UniRule"/>
</dbReference>
<evidence type="ECO:0000256" key="2">
    <source>
        <dbReference type="ARBA" id="ARBA00004613"/>
    </source>
</evidence>
<evidence type="ECO:0000256" key="4">
    <source>
        <dbReference type="ARBA" id="ARBA00022525"/>
    </source>
</evidence>
<proteinExistence type="inferred from homology"/>
<organism evidence="9 10">
    <name type="scientific">Tilletia horrida</name>
    <dbReference type="NCBI Taxonomy" id="155126"/>
    <lineage>
        <taxon>Eukaryota</taxon>
        <taxon>Fungi</taxon>
        <taxon>Dikarya</taxon>
        <taxon>Basidiomycota</taxon>
        <taxon>Ustilaginomycotina</taxon>
        <taxon>Exobasidiomycetes</taxon>
        <taxon>Tilletiales</taxon>
        <taxon>Tilletiaceae</taxon>
        <taxon>Tilletia</taxon>
    </lineage>
</organism>
<keyword evidence="8" id="KW-0732">Signal</keyword>
<sequence length="421" mass="43905">MHVFNPLALVSSLLLASSSSSLVAAAPPSATWAERATSTPGLPSTDPFYKYSGNLTSQANGAILNSRAVTPVATNAAKAYQLLYKTTDAIGTPDATVVTILVPKTPKAGAPKIVGLQLPEDSVSIDCAPSAALANGTNSPAAQSLATTSQGLEGSLQNGYYVVIPDHEGSKAQAFVGPTEGRATLDGLLAATAFPTAIPGVDRSTPIAIGGYSGGAHATAWAAQLYSTGTASQLNIRGQVIGGTPVNLTSTLLYLNKGSYLGFAIVGVAGEVLAYPDIRDFITPNLYPNGTALFKDIQDNKCLLNVAFNANYARKDLFSYFKLADPLSYPVPQKRLAENLLGGDGSKLSIGTIMYHGEADDVIPYQDAVKYAKSQCSKGAMVHFYSDPGAKHIQEEGSRGASFVQWLDDVLSGKADFSCNL</sequence>
<dbReference type="Proteomes" id="UP001176521">
    <property type="component" value="Unassembled WGS sequence"/>
</dbReference>
<dbReference type="EMBL" id="JAPDMQ010000083">
    <property type="protein sequence ID" value="KAK0536070.1"/>
    <property type="molecule type" value="Genomic_DNA"/>
</dbReference>
<keyword evidence="10" id="KW-1185">Reference proteome</keyword>
<comment type="catalytic activity">
    <reaction evidence="1">
        <text>a triacylglycerol + H2O = a diacylglycerol + a fatty acid + H(+)</text>
        <dbReference type="Rhea" id="RHEA:12044"/>
        <dbReference type="ChEBI" id="CHEBI:15377"/>
        <dbReference type="ChEBI" id="CHEBI:15378"/>
        <dbReference type="ChEBI" id="CHEBI:17855"/>
        <dbReference type="ChEBI" id="CHEBI:18035"/>
        <dbReference type="ChEBI" id="CHEBI:28868"/>
        <dbReference type="EC" id="3.1.1.3"/>
    </reaction>
</comment>
<evidence type="ECO:0000256" key="7">
    <source>
        <dbReference type="ARBA" id="ARBA00023098"/>
    </source>
</evidence>
<evidence type="ECO:0000313" key="10">
    <source>
        <dbReference type="Proteomes" id="UP001176521"/>
    </source>
</evidence>
<dbReference type="PANTHER" id="PTHR34853:SF1">
    <property type="entry name" value="LIPASE 5"/>
    <property type="match status" value="1"/>
</dbReference>
<dbReference type="AlphaFoldDB" id="A0AAN6GIM2"/>
<feature type="signal peptide" evidence="8">
    <location>
        <begin position="1"/>
        <end position="25"/>
    </location>
</feature>
<dbReference type="GO" id="GO:0016042">
    <property type="term" value="P:lipid catabolic process"/>
    <property type="evidence" value="ECO:0007669"/>
    <property type="project" value="UniProtKB-UniRule"/>
</dbReference>
<keyword evidence="6" id="KW-0442">Lipid degradation</keyword>
<name>A0AAN6GIM2_9BASI</name>
<keyword evidence="4" id="KW-0964">Secreted</keyword>
<dbReference type="InterPro" id="IPR029058">
    <property type="entry name" value="AB_hydrolase_fold"/>
</dbReference>
<keyword evidence="7" id="KW-0443">Lipid metabolism</keyword>
<evidence type="ECO:0000256" key="3">
    <source>
        <dbReference type="ARBA" id="ARBA00013279"/>
    </source>
</evidence>
<dbReference type="InterPro" id="IPR005152">
    <property type="entry name" value="Lipase_secreted"/>
</dbReference>
<comment type="similarity">
    <text evidence="8">Belongs to the AB hydrolase superfamily. Lipase family.</text>
</comment>
<accession>A0AAN6GIM2</accession>
<gene>
    <name evidence="9" type="ORF">OC842_002108</name>
</gene>
<dbReference type="PANTHER" id="PTHR34853">
    <property type="match status" value="1"/>
</dbReference>
<dbReference type="Gene3D" id="3.40.50.1820">
    <property type="entry name" value="alpha/beta hydrolase"/>
    <property type="match status" value="1"/>
</dbReference>
<dbReference type="SUPFAM" id="SSF53474">
    <property type="entry name" value="alpha/beta-Hydrolases"/>
    <property type="match status" value="1"/>
</dbReference>
<dbReference type="Gene3D" id="1.10.260.130">
    <property type="match status" value="1"/>
</dbReference>
<evidence type="ECO:0000313" key="9">
    <source>
        <dbReference type="EMBL" id="KAK0536070.1"/>
    </source>
</evidence>
<comment type="subcellular location">
    <subcellularLocation>
        <location evidence="2">Secreted</location>
    </subcellularLocation>
</comment>
<dbReference type="GO" id="GO:0005576">
    <property type="term" value="C:extracellular region"/>
    <property type="evidence" value="ECO:0007669"/>
    <property type="project" value="UniProtKB-SubCell"/>
</dbReference>
<evidence type="ECO:0000256" key="6">
    <source>
        <dbReference type="ARBA" id="ARBA00022963"/>
    </source>
</evidence>
<reference evidence="9" key="1">
    <citation type="journal article" date="2023" name="PhytoFront">
        <title>Draft Genome Resources of Seven Strains of Tilletia horrida, Causal Agent of Kernel Smut of Rice.</title>
        <authorList>
            <person name="Khanal S."/>
            <person name="Antony Babu S."/>
            <person name="Zhou X.G."/>
        </authorList>
    </citation>
    <scope>NUCLEOTIDE SEQUENCE</scope>
    <source>
        <strain evidence="9">TX3</strain>
    </source>
</reference>
<evidence type="ECO:0000256" key="1">
    <source>
        <dbReference type="ARBA" id="ARBA00001024"/>
    </source>
</evidence>
<protein>
    <recommendedName>
        <fullName evidence="3">triacylglycerol lipase</fullName>
        <ecNumber evidence="3">3.1.1.3</ecNumber>
    </recommendedName>
</protein>
<evidence type="ECO:0000256" key="8">
    <source>
        <dbReference type="PIRNR" id="PIRNR029171"/>
    </source>
</evidence>
<dbReference type="EC" id="3.1.1.3" evidence="3"/>